<organism evidence="1 2">
    <name type="scientific">Neisseria bacilliformis ATCC BAA-1200</name>
    <dbReference type="NCBI Taxonomy" id="888742"/>
    <lineage>
        <taxon>Bacteria</taxon>
        <taxon>Pseudomonadati</taxon>
        <taxon>Pseudomonadota</taxon>
        <taxon>Betaproteobacteria</taxon>
        <taxon>Neisseriales</taxon>
        <taxon>Neisseriaceae</taxon>
        <taxon>Neisseria</taxon>
    </lineage>
</organism>
<dbReference type="HOGENOM" id="CLU_3045667_0_0_4"/>
<evidence type="ECO:0000313" key="2">
    <source>
        <dbReference type="Proteomes" id="UP000004105"/>
    </source>
</evidence>
<reference evidence="1 2" key="1">
    <citation type="submission" date="2011-02" db="EMBL/GenBank/DDBJ databases">
        <authorList>
            <person name="Muzny D."/>
            <person name="Qin X."/>
            <person name="Deng J."/>
            <person name="Jiang H."/>
            <person name="Liu Y."/>
            <person name="Qu J."/>
            <person name="Song X.-Z."/>
            <person name="Zhang L."/>
            <person name="Thornton R."/>
            <person name="Coyle M."/>
            <person name="Francisco L."/>
            <person name="Jackson L."/>
            <person name="Javaid M."/>
            <person name="Korchina V."/>
            <person name="Kovar C."/>
            <person name="Mata R."/>
            <person name="Mathew T."/>
            <person name="Ngo R."/>
            <person name="Nguyen L."/>
            <person name="Nguyen N."/>
            <person name="Okwuonu G."/>
            <person name="Ongeri F."/>
            <person name="Pham C."/>
            <person name="Simmons D."/>
            <person name="Wilczek-Boney K."/>
            <person name="Hale W."/>
            <person name="Jakkamsetti A."/>
            <person name="Pham P."/>
            <person name="Ruth R."/>
            <person name="San Lucas F."/>
            <person name="Warren J."/>
            <person name="Zhang J."/>
            <person name="Zhao Z."/>
            <person name="Zhou C."/>
            <person name="Zhu D."/>
            <person name="Lee S."/>
            <person name="Bess C."/>
            <person name="Blankenburg K."/>
            <person name="Forbes L."/>
            <person name="Fu Q."/>
            <person name="Gubbala S."/>
            <person name="Hirani K."/>
            <person name="Jayaseelan J.C."/>
            <person name="Lara F."/>
            <person name="Munidasa M."/>
            <person name="Palculict T."/>
            <person name="Patil S."/>
            <person name="Pu L.-L."/>
            <person name="Saada N."/>
            <person name="Tang L."/>
            <person name="Weissenberger G."/>
            <person name="Zhu Y."/>
            <person name="Hemphill L."/>
            <person name="Shang Y."/>
            <person name="Youmans B."/>
            <person name="Ayvaz T."/>
            <person name="Ross M."/>
            <person name="Santibanez J."/>
            <person name="Aqrawi P."/>
            <person name="Gross S."/>
            <person name="Joshi V."/>
            <person name="Fowler G."/>
            <person name="Nazareth L."/>
            <person name="Reid J."/>
            <person name="Worley K."/>
            <person name="Petrosino J."/>
            <person name="Highlander S."/>
            <person name="Gibbs R."/>
        </authorList>
    </citation>
    <scope>NUCLEOTIDE SEQUENCE [LARGE SCALE GENOMIC DNA]</scope>
    <source>
        <strain evidence="1 2">ATCC BAA-1200</strain>
    </source>
</reference>
<comment type="caution">
    <text evidence="1">The sequence shown here is derived from an EMBL/GenBank/DDBJ whole genome shotgun (WGS) entry which is preliminary data.</text>
</comment>
<dbReference type="AlphaFoldDB" id="F2BD87"/>
<protein>
    <submittedName>
        <fullName evidence="1">Uncharacterized protein</fullName>
    </submittedName>
</protein>
<proteinExistence type="predicted"/>
<gene>
    <name evidence="1" type="ORF">HMPREF9123_1693</name>
</gene>
<evidence type="ECO:0000313" key="1">
    <source>
        <dbReference type="EMBL" id="EGF10622.1"/>
    </source>
</evidence>
<dbReference type="Proteomes" id="UP000004105">
    <property type="component" value="Unassembled WGS sequence"/>
</dbReference>
<sequence length="54" mass="6086">MVFQTASNKEGRLKSRAIIAKAPVQVKPQQVLLLTVYSLFIVSGNRRSRRESGR</sequence>
<accession>F2BD87</accession>
<name>F2BD87_9NEIS</name>
<dbReference type="EMBL" id="AFAY01000034">
    <property type="protein sequence ID" value="EGF10622.1"/>
    <property type="molecule type" value="Genomic_DNA"/>
</dbReference>
<keyword evidence="2" id="KW-1185">Reference proteome</keyword>